<dbReference type="PANTHER" id="PTHR14340">
    <property type="entry name" value="MICROFIBRIL-ASSOCIATED GLYCOPROTEIN 3"/>
    <property type="match status" value="1"/>
</dbReference>
<keyword evidence="1" id="KW-0393">Immunoglobulin domain</keyword>
<dbReference type="SMART" id="SM00060">
    <property type="entry name" value="FN3"/>
    <property type="match status" value="1"/>
</dbReference>
<sequence>DAELITESATLKDSGVYNCTLKNEFGQEKITVKVTVIDKPEAPEGPLEVSDVKTDSVTLSWKPPKETGGIPITNYVVEKFDVKKNEWQKVSSFCRAPQYEVIGLEEGRPYKFRVSAENEQGVSVPLETEIPVVPKNPFCKFCDQNEGLNFCCFFVVILVYTVPEAPKELRLANQSSETAVLSWEPPNQDGGAKVTGYNIEMNECGSDD</sequence>
<dbReference type="CDD" id="cd00063">
    <property type="entry name" value="FN3"/>
    <property type="match status" value="2"/>
</dbReference>
<dbReference type="STRING" id="10195.A0A3M7PCV6"/>
<dbReference type="SUPFAM" id="SSF48726">
    <property type="entry name" value="Immunoglobulin"/>
    <property type="match status" value="1"/>
</dbReference>
<dbReference type="PROSITE" id="PS50853">
    <property type="entry name" value="FN3"/>
    <property type="match status" value="2"/>
</dbReference>
<dbReference type="FunFam" id="2.60.40.10:FF:000003">
    <property type="entry name" value="Titin isoform E"/>
    <property type="match status" value="1"/>
</dbReference>
<evidence type="ECO:0000256" key="1">
    <source>
        <dbReference type="ARBA" id="ARBA00023319"/>
    </source>
</evidence>
<dbReference type="PANTHER" id="PTHR14340:SF9">
    <property type="entry name" value="FIBRONECTIN TYPE-III DOMAIN-CONTAINING PROTEIN"/>
    <property type="match status" value="1"/>
</dbReference>
<dbReference type="EMBL" id="REGN01011805">
    <property type="protein sequence ID" value="RMZ96892.1"/>
    <property type="molecule type" value="Genomic_DNA"/>
</dbReference>
<dbReference type="AlphaFoldDB" id="A0A3M7PCV6"/>
<gene>
    <name evidence="3" type="ORF">BpHYR1_029231</name>
</gene>
<protein>
    <submittedName>
        <fullName evidence="3">Twitchin</fullName>
    </submittedName>
</protein>
<dbReference type="InterPro" id="IPR036116">
    <property type="entry name" value="FN3_sf"/>
</dbReference>
<dbReference type="InterPro" id="IPR036179">
    <property type="entry name" value="Ig-like_dom_sf"/>
</dbReference>
<accession>A0A3M7PCV6</accession>
<evidence type="ECO:0000259" key="2">
    <source>
        <dbReference type="PROSITE" id="PS50853"/>
    </source>
</evidence>
<dbReference type="InterPro" id="IPR003961">
    <property type="entry name" value="FN3_dom"/>
</dbReference>
<dbReference type="OrthoDB" id="10052517at2759"/>
<organism evidence="3 4">
    <name type="scientific">Brachionus plicatilis</name>
    <name type="common">Marine rotifer</name>
    <name type="synonym">Brachionus muelleri</name>
    <dbReference type="NCBI Taxonomy" id="10195"/>
    <lineage>
        <taxon>Eukaryota</taxon>
        <taxon>Metazoa</taxon>
        <taxon>Spiralia</taxon>
        <taxon>Gnathifera</taxon>
        <taxon>Rotifera</taxon>
        <taxon>Eurotatoria</taxon>
        <taxon>Monogononta</taxon>
        <taxon>Pseudotrocha</taxon>
        <taxon>Ploima</taxon>
        <taxon>Brachionidae</taxon>
        <taxon>Brachionus</taxon>
    </lineage>
</organism>
<feature type="non-terminal residue" evidence="3">
    <location>
        <position position="208"/>
    </location>
</feature>
<name>A0A3M7PCV6_BRAPC</name>
<dbReference type="Proteomes" id="UP000276133">
    <property type="component" value="Unassembled WGS sequence"/>
</dbReference>
<feature type="domain" description="Fibronectin type-III" evidence="2">
    <location>
        <begin position="165"/>
        <end position="208"/>
    </location>
</feature>
<dbReference type="Gene3D" id="2.60.40.10">
    <property type="entry name" value="Immunoglobulins"/>
    <property type="match status" value="3"/>
</dbReference>
<keyword evidence="4" id="KW-1185">Reference proteome</keyword>
<dbReference type="SUPFAM" id="SSF49265">
    <property type="entry name" value="Fibronectin type III"/>
    <property type="match status" value="1"/>
</dbReference>
<dbReference type="Pfam" id="PF00041">
    <property type="entry name" value="fn3"/>
    <property type="match status" value="2"/>
</dbReference>
<dbReference type="PRINTS" id="PR00014">
    <property type="entry name" value="FNTYPEIII"/>
</dbReference>
<reference evidence="3 4" key="1">
    <citation type="journal article" date="2018" name="Sci. Rep.">
        <title>Genomic signatures of local adaptation to the degree of environmental predictability in rotifers.</title>
        <authorList>
            <person name="Franch-Gras L."/>
            <person name="Hahn C."/>
            <person name="Garcia-Roger E.M."/>
            <person name="Carmona M.J."/>
            <person name="Serra M."/>
            <person name="Gomez A."/>
        </authorList>
    </citation>
    <scope>NUCLEOTIDE SEQUENCE [LARGE SCALE GENOMIC DNA]</scope>
    <source>
        <strain evidence="3">HYR1</strain>
    </source>
</reference>
<feature type="non-terminal residue" evidence="3">
    <location>
        <position position="1"/>
    </location>
</feature>
<feature type="domain" description="Fibronectin type-III" evidence="2">
    <location>
        <begin position="43"/>
        <end position="137"/>
    </location>
</feature>
<dbReference type="InterPro" id="IPR013783">
    <property type="entry name" value="Ig-like_fold"/>
</dbReference>
<evidence type="ECO:0000313" key="3">
    <source>
        <dbReference type="EMBL" id="RMZ96892.1"/>
    </source>
</evidence>
<proteinExistence type="predicted"/>
<comment type="caution">
    <text evidence="3">The sequence shown here is derived from an EMBL/GenBank/DDBJ whole genome shotgun (WGS) entry which is preliminary data.</text>
</comment>
<evidence type="ECO:0000313" key="4">
    <source>
        <dbReference type="Proteomes" id="UP000276133"/>
    </source>
</evidence>